<protein>
    <recommendedName>
        <fullName evidence="4">G-protein coupled receptors family 1 profile domain-containing protein</fullName>
    </recommendedName>
</protein>
<reference evidence="2 3" key="1">
    <citation type="journal article" date="2012" name="Appl. Environ. Microbiol.">
        <title>Short-read sequencing for genomic analysis of the brown rot fungus Fibroporia radiculosa.</title>
        <authorList>
            <person name="Tang J.D."/>
            <person name="Perkins A.D."/>
            <person name="Sonstegard T.S."/>
            <person name="Schroeder S.G."/>
            <person name="Burgess S.C."/>
            <person name="Diehl S.V."/>
        </authorList>
    </citation>
    <scope>NUCLEOTIDE SEQUENCE [LARGE SCALE GENOMIC DNA]</scope>
    <source>
        <strain evidence="2 3">TFFH 294</strain>
    </source>
</reference>
<organism evidence="2 3">
    <name type="scientific">Fibroporia radiculosa</name>
    <dbReference type="NCBI Taxonomy" id="599839"/>
    <lineage>
        <taxon>Eukaryota</taxon>
        <taxon>Fungi</taxon>
        <taxon>Dikarya</taxon>
        <taxon>Basidiomycota</taxon>
        <taxon>Agaricomycotina</taxon>
        <taxon>Agaricomycetes</taxon>
        <taxon>Polyporales</taxon>
        <taxon>Fibroporiaceae</taxon>
        <taxon>Fibroporia</taxon>
    </lineage>
</organism>
<keyword evidence="1" id="KW-0812">Transmembrane</keyword>
<evidence type="ECO:0000313" key="3">
    <source>
        <dbReference type="Proteomes" id="UP000006352"/>
    </source>
</evidence>
<keyword evidence="3" id="KW-1185">Reference proteome</keyword>
<dbReference type="EMBL" id="HE796894">
    <property type="protein sequence ID" value="CCL98627.1"/>
    <property type="molecule type" value="Genomic_DNA"/>
</dbReference>
<dbReference type="InParanoid" id="J4HRX4"/>
<proteinExistence type="predicted"/>
<feature type="transmembrane region" description="Helical" evidence="1">
    <location>
        <begin position="125"/>
        <end position="150"/>
    </location>
</feature>
<keyword evidence="1" id="KW-1133">Transmembrane helix</keyword>
<accession>J4HRX4</accession>
<feature type="transmembrane region" description="Helical" evidence="1">
    <location>
        <begin position="49"/>
        <end position="78"/>
    </location>
</feature>
<dbReference type="RefSeq" id="XP_012177910.1">
    <property type="nucleotide sequence ID" value="XM_012322520.1"/>
</dbReference>
<dbReference type="Proteomes" id="UP000006352">
    <property type="component" value="Unassembled WGS sequence"/>
</dbReference>
<feature type="transmembrane region" description="Helical" evidence="1">
    <location>
        <begin position="100"/>
        <end position="118"/>
    </location>
</feature>
<name>J4HRX4_9APHY</name>
<feature type="transmembrane region" description="Helical" evidence="1">
    <location>
        <begin position="20"/>
        <end position="37"/>
    </location>
</feature>
<dbReference type="HOGENOM" id="CLU_044614_3_1_1"/>
<feature type="transmembrane region" description="Helical" evidence="1">
    <location>
        <begin position="170"/>
        <end position="195"/>
    </location>
</feature>
<sequence length="312" mass="34261">MGANFRTDESFIVAGWVESALWGVYTVLYGLTLRIIGRKGWGSSNKVTLGAITLLYSLATAHNVMSLQILINAFITYIQEPGPIVYLSEIAVLLNVARDMVYITTIVIGDSVLVWRLYVVWGKNIWIAIFPLCMILATAITGYVAIGQWLNPALQSTNINMAVFNDSVRWVTAMYAVSLSTNVSVTAITAGRIWWVSYRGRKIASATSGARYTRVIILLLESGAMLAAMKIMEFILFEIAGTGIGGDNALWIVLEAMPQAMGIMPTLIVLAVTSGYTRNDDFYKAKTSVVSISMRFASEHPTMPSLVNVYDQ</sequence>
<dbReference type="OrthoDB" id="3357408at2759"/>
<feature type="transmembrane region" description="Helical" evidence="1">
    <location>
        <begin position="249"/>
        <end position="276"/>
    </location>
</feature>
<dbReference type="GeneID" id="24093538"/>
<dbReference type="AlphaFoldDB" id="J4HRX4"/>
<gene>
    <name evidence="2" type="ORF">FIBRA_00629</name>
</gene>
<feature type="transmembrane region" description="Helical" evidence="1">
    <location>
        <begin position="215"/>
        <end position="237"/>
    </location>
</feature>
<evidence type="ECO:0000256" key="1">
    <source>
        <dbReference type="SAM" id="Phobius"/>
    </source>
</evidence>
<keyword evidence="1" id="KW-0472">Membrane</keyword>
<evidence type="ECO:0008006" key="4">
    <source>
        <dbReference type="Google" id="ProtNLM"/>
    </source>
</evidence>
<evidence type="ECO:0000313" key="2">
    <source>
        <dbReference type="EMBL" id="CCL98627.1"/>
    </source>
</evidence>